<feature type="region of interest" description="Disordered" evidence="1">
    <location>
        <begin position="88"/>
        <end position="117"/>
    </location>
</feature>
<dbReference type="EMBL" id="BMIP01000004">
    <property type="protein sequence ID" value="GGD71657.1"/>
    <property type="molecule type" value="Genomic_DNA"/>
</dbReference>
<dbReference type="AlphaFoldDB" id="A0A916Z196"/>
<feature type="region of interest" description="Disordered" evidence="1">
    <location>
        <begin position="132"/>
        <end position="183"/>
    </location>
</feature>
<evidence type="ECO:0000256" key="1">
    <source>
        <dbReference type="SAM" id="MobiDB-lite"/>
    </source>
</evidence>
<accession>A0A916Z196</accession>
<keyword evidence="3" id="KW-1185">Reference proteome</keyword>
<organism evidence="2 3">
    <name type="scientific">Croceicoccus mobilis</name>
    <dbReference type="NCBI Taxonomy" id="1703339"/>
    <lineage>
        <taxon>Bacteria</taxon>
        <taxon>Pseudomonadati</taxon>
        <taxon>Pseudomonadota</taxon>
        <taxon>Alphaproteobacteria</taxon>
        <taxon>Sphingomonadales</taxon>
        <taxon>Erythrobacteraceae</taxon>
        <taxon>Croceicoccus</taxon>
    </lineage>
</organism>
<comment type="caution">
    <text evidence="2">The sequence shown here is derived from an EMBL/GenBank/DDBJ whole genome shotgun (WGS) entry which is preliminary data.</text>
</comment>
<evidence type="ECO:0000313" key="2">
    <source>
        <dbReference type="EMBL" id="GGD71657.1"/>
    </source>
</evidence>
<proteinExistence type="predicted"/>
<sequence>MPAFGEPRLDADLASIIAASEAAGKPKRAITTPYQKRVVVVAAVLAICAIGLAEWLSEPAPAEPQIAAREPYMPTPLPGNASPLALLEEPQSAEGAVTATSPRQARPVQKIAPRPSAKTIWYDQETAADDAFGKASAQQASAGHGSRPKATTVFFDDDGSPQARTGKQGQTEKEPATLALGTE</sequence>
<gene>
    <name evidence="2" type="ORF">GCM10010990_21470</name>
</gene>
<reference evidence="2" key="2">
    <citation type="submission" date="2020-09" db="EMBL/GenBank/DDBJ databases">
        <authorList>
            <person name="Sun Q."/>
            <person name="Zhou Y."/>
        </authorList>
    </citation>
    <scope>NUCLEOTIDE SEQUENCE</scope>
    <source>
        <strain evidence="2">CGMCC 1.15360</strain>
    </source>
</reference>
<protein>
    <submittedName>
        <fullName evidence="2">Uncharacterized protein</fullName>
    </submittedName>
</protein>
<evidence type="ECO:0000313" key="3">
    <source>
        <dbReference type="Proteomes" id="UP000612349"/>
    </source>
</evidence>
<name>A0A916Z196_9SPHN</name>
<reference evidence="2" key="1">
    <citation type="journal article" date="2014" name="Int. J. Syst. Evol. Microbiol.">
        <title>Complete genome sequence of Corynebacterium casei LMG S-19264T (=DSM 44701T), isolated from a smear-ripened cheese.</title>
        <authorList>
            <consortium name="US DOE Joint Genome Institute (JGI-PGF)"/>
            <person name="Walter F."/>
            <person name="Albersmeier A."/>
            <person name="Kalinowski J."/>
            <person name="Ruckert C."/>
        </authorList>
    </citation>
    <scope>NUCLEOTIDE SEQUENCE</scope>
    <source>
        <strain evidence="2">CGMCC 1.15360</strain>
    </source>
</reference>
<dbReference type="Proteomes" id="UP000612349">
    <property type="component" value="Unassembled WGS sequence"/>
</dbReference>